<dbReference type="EMBL" id="LIAE01008744">
    <property type="protein sequence ID" value="PAV72633.1"/>
    <property type="molecule type" value="Genomic_DNA"/>
</dbReference>
<keyword evidence="1" id="KW-0645">Protease</keyword>
<organism evidence="8 9">
    <name type="scientific">Diploscapter pachys</name>
    <dbReference type="NCBI Taxonomy" id="2018661"/>
    <lineage>
        <taxon>Eukaryota</taxon>
        <taxon>Metazoa</taxon>
        <taxon>Ecdysozoa</taxon>
        <taxon>Nematoda</taxon>
        <taxon>Chromadorea</taxon>
        <taxon>Rhabditida</taxon>
        <taxon>Rhabditina</taxon>
        <taxon>Rhabditomorpha</taxon>
        <taxon>Rhabditoidea</taxon>
        <taxon>Rhabditidae</taxon>
        <taxon>Diploscapter</taxon>
    </lineage>
</organism>
<accession>A0A2A2KFJ5</accession>
<keyword evidence="2" id="KW-0479">Metal-binding</keyword>
<evidence type="ECO:0000256" key="3">
    <source>
        <dbReference type="ARBA" id="ARBA00022801"/>
    </source>
</evidence>
<dbReference type="GO" id="GO:0008237">
    <property type="term" value="F:metallopeptidase activity"/>
    <property type="evidence" value="ECO:0007669"/>
    <property type="project" value="UniProtKB-KW"/>
</dbReference>
<evidence type="ECO:0000256" key="2">
    <source>
        <dbReference type="ARBA" id="ARBA00022723"/>
    </source>
</evidence>
<keyword evidence="4" id="KW-0862">Zinc</keyword>
<dbReference type="AlphaFoldDB" id="A0A2A2KFJ5"/>
<keyword evidence="5" id="KW-0482">Metalloprotease</keyword>
<reference evidence="8 9" key="1">
    <citation type="journal article" date="2017" name="Curr. Biol.">
        <title>Genome architecture and evolution of a unichromosomal asexual nematode.</title>
        <authorList>
            <person name="Fradin H."/>
            <person name="Zegar C."/>
            <person name="Gutwein M."/>
            <person name="Lucas J."/>
            <person name="Kovtun M."/>
            <person name="Corcoran D."/>
            <person name="Baugh L.R."/>
            <person name="Kiontke K."/>
            <person name="Gunsalus K."/>
            <person name="Fitch D.H."/>
            <person name="Piano F."/>
        </authorList>
    </citation>
    <scope>NUCLEOTIDE SEQUENCE [LARGE SCALE GENOMIC DNA]</scope>
    <source>
        <strain evidence="8">PF1309</strain>
    </source>
</reference>
<evidence type="ECO:0000256" key="5">
    <source>
        <dbReference type="ARBA" id="ARBA00023049"/>
    </source>
</evidence>
<evidence type="ECO:0000256" key="6">
    <source>
        <dbReference type="SAM" id="MobiDB-lite"/>
    </source>
</evidence>
<gene>
    <name evidence="8" type="ORF">WR25_21088</name>
</gene>
<name>A0A2A2KFJ5_9BILA</name>
<dbReference type="Proteomes" id="UP000218231">
    <property type="component" value="Unassembled WGS sequence"/>
</dbReference>
<keyword evidence="9" id="KW-1185">Reference proteome</keyword>
<feature type="region of interest" description="Disordered" evidence="6">
    <location>
        <begin position="135"/>
        <end position="178"/>
    </location>
</feature>
<dbReference type="InterPro" id="IPR056263">
    <property type="entry name" value="RPN11_C"/>
</dbReference>
<comment type="caution">
    <text evidence="8">The sequence shown here is derived from an EMBL/GenBank/DDBJ whole genome shotgun (WGS) entry which is preliminary data.</text>
</comment>
<dbReference type="GO" id="GO:0046872">
    <property type="term" value="F:metal ion binding"/>
    <property type="evidence" value="ECO:0007669"/>
    <property type="project" value="UniProtKB-KW"/>
</dbReference>
<feature type="compositionally biased region" description="Polar residues" evidence="6">
    <location>
        <begin position="135"/>
        <end position="164"/>
    </location>
</feature>
<keyword evidence="3" id="KW-0378">Hydrolase</keyword>
<protein>
    <recommendedName>
        <fullName evidence="7">26S proteasome regulatory subunit RPN11 C-terminal domain-containing protein</fullName>
    </recommendedName>
</protein>
<evidence type="ECO:0000259" key="7">
    <source>
        <dbReference type="Pfam" id="PF23594"/>
    </source>
</evidence>
<sequence length="178" mass="20454">MLLSFTNKNWRQALQIVYPSYLDKNNMTHLEEMTKIFKSYNEELESGRLMTKREGEVQKYGRLNTKHQLKMMSNSMLASNIMQVNLWARSDLVAMQLARNSMMLGAIVNMKTTEEAVKAKAEANKKMARVSLRSSFHVSHDNATTPVADRNSPNAQSQTTNEQPRQSKKKENNSINRK</sequence>
<evidence type="ECO:0000313" key="8">
    <source>
        <dbReference type="EMBL" id="PAV72633.1"/>
    </source>
</evidence>
<feature type="domain" description="26S proteasome regulatory subunit RPN11 C-terminal" evidence="7">
    <location>
        <begin position="23"/>
        <end position="84"/>
    </location>
</feature>
<evidence type="ECO:0000256" key="1">
    <source>
        <dbReference type="ARBA" id="ARBA00022670"/>
    </source>
</evidence>
<evidence type="ECO:0000256" key="4">
    <source>
        <dbReference type="ARBA" id="ARBA00022833"/>
    </source>
</evidence>
<dbReference type="GO" id="GO:0006508">
    <property type="term" value="P:proteolysis"/>
    <property type="evidence" value="ECO:0007669"/>
    <property type="project" value="UniProtKB-KW"/>
</dbReference>
<proteinExistence type="predicted"/>
<evidence type="ECO:0000313" key="9">
    <source>
        <dbReference type="Proteomes" id="UP000218231"/>
    </source>
</evidence>
<dbReference type="Pfam" id="PF23594">
    <property type="entry name" value="RPN11_C"/>
    <property type="match status" value="1"/>
</dbReference>